<dbReference type="InterPro" id="IPR001940">
    <property type="entry name" value="Peptidase_S1C"/>
</dbReference>
<evidence type="ECO:0000256" key="2">
    <source>
        <dbReference type="ARBA" id="ARBA00022670"/>
    </source>
</evidence>
<proteinExistence type="inferred from homology"/>
<accession>A0ABT8FGH2</accession>
<dbReference type="PRINTS" id="PR00834">
    <property type="entry name" value="PROTEASES2C"/>
</dbReference>
<dbReference type="Pfam" id="PF13180">
    <property type="entry name" value="PDZ_2"/>
    <property type="match status" value="1"/>
</dbReference>
<keyword evidence="3" id="KW-0378">Hydrolase</keyword>
<dbReference type="InterPro" id="IPR001478">
    <property type="entry name" value="PDZ"/>
</dbReference>
<dbReference type="Gene3D" id="2.40.10.10">
    <property type="entry name" value="Trypsin-like serine proteases"/>
    <property type="match status" value="2"/>
</dbReference>
<feature type="region of interest" description="Disordered" evidence="4">
    <location>
        <begin position="84"/>
        <end position="112"/>
    </location>
</feature>
<dbReference type="PANTHER" id="PTHR43343">
    <property type="entry name" value="PEPTIDASE S12"/>
    <property type="match status" value="1"/>
</dbReference>
<evidence type="ECO:0000256" key="3">
    <source>
        <dbReference type="ARBA" id="ARBA00022801"/>
    </source>
</evidence>
<organism evidence="7 8">
    <name type="scientific">Nocardioides oceani</name>
    <dbReference type="NCBI Taxonomy" id="3058369"/>
    <lineage>
        <taxon>Bacteria</taxon>
        <taxon>Bacillati</taxon>
        <taxon>Actinomycetota</taxon>
        <taxon>Actinomycetes</taxon>
        <taxon>Propionibacteriales</taxon>
        <taxon>Nocardioidaceae</taxon>
        <taxon>Nocardioides</taxon>
    </lineage>
</organism>
<evidence type="ECO:0000256" key="1">
    <source>
        <dbReference type="ARBA" id="ARBA00010541"/>
    </source>
</evidence>
<dbReference type="PANTHER" id="PTHR43343:SF3">
    <property type="entry name" value="PROTEASE DO-LIKE 8, CHLOROPLASTIC"/>
    <property type="match status" value="1"/>
</dbReference>
<keyword evidence="2" id="KW-0645">Protease</keyword>
<dbReference type="EMBL" id="JAUHJQ010000004">
    <property type="protein sequence ID" value="MDN4173773.1"/>
    <property type="molecule type" value="Genomic_DNA"/>
</dbReference>
<name>A0ABT8FGH2_9ACTN</name>
<keyword evidence="5" id="KW-1133">Transmembrane helix</keyword>
<gene>
    <name evidence="7" type="ORF">QWY28_12500</name>
</gene>
<dbReference type="SUPFAM" id="SSF50494">
    <property type="entry name" value="Trypsin-like serine proteases"/>
    <property type="match status" value="1"/>
</dbReference>
<comment type="caution">
    <text evidence="7">The sequence shown here is derived from an EMBL/GenBank/DDBJ whole genome shotgun (WGS) entry which is preliminary data.</text>
</comment>
<feature type="compositionally biased region" description="Polar residues" evidence="4">
    <location>
        <begin position="87"/>
        <end position="105"/>
    </location>
</feature>
<dbReference type="RefSeq" id="WP_300952890.1">
    <property type="nucleotide sequence ID" value="NZ_JAUHJQ010000004.1"/>
</dbReference>
<feature type="region of interest" description="Disordered" evidence="4">
    <location>
        <begin position="328"/>
        <end position="358"/>
    </location>
</feature>
<keyword evidence="8" id="KW-1185">Reference proteome</keyword>
<dbReference type="InterPro" id="IPR036034">
    <property type="entry name" value="PDZ_sf"/>
</dbReference>
<dbReference type="Proteomes" id="UP001168620">
    <property type="component" value="Unassembled WGS sequence"/>
</dbReference>
<keyword evidence="5" id="KW-0812">Transmembrane</keyword>
<dbReference type="InterPro" id="IPR043504">
    <property type="entry name" value="Peptidase_S1_PA_chymotrypsin"/>
</dbReference>
<dbReference type="SMART" id="SM00228">
    <property type="entry name" value="PDZ"/>
    <property type="match status" value="1"/>
</dbReference>
<feature type="domain" description="PDZ" evidence="6">
    <location>
        <begin position="327"/>
        <end position="422"/>
    </location>
</feature>
<evidence type="ECO:0000256" key="4">
    <source>
        <dbReference type="SAM" id="MobiDB-lite"/>
    </source>
</evidence>
<sequence>MTEHDRDPQDAQDTAPLHAYPAGPPPSGPPAGHGGGAASGGATPPPTPPARGRKGFAAAVLAGALVVGGGAGVGGAALWSAYDDEGGSSSPGAGRTTSQVVSTSDDPAPEGSVEQVAAEVLPSVVQIEVTGTEEAGSGSGIVLSSDGLVLTNNHVIELAADGGEITVAFSDGTRADAEILGRDPLTDTAVVRAEGVEGLTPATIGDSEALDVGEQVVAIGSPFGLESTVTSGIVSALDRPVNVGQDDENNSTTYPAIQTDAAINPGNSGGPLVNMAGEVVGINSSIRTASSGLGSEGGSIGLGFAIPVAPVLPIVDQMTEGETPTHARLGITVSDPGARTTTDAPGLPDEDLQESPAASPDVLGAEVVEIGDGSTAGGAGIEVGDVITAVDDTSITSADSLVATIRSYRPGDQVSVTFVRDGEEQTVDLELDSDAADG</sequence>
<evidence type="ECO:0000259" key="6">
    <source>
        <dbReference type="SMART" id="SM00228"/>
    </source>
</evidence>
<evidence type="ECO:0000256" key="5">
    <source>
        <dbReference type="SAM" id="Phobius"/>
    </source>
</evidence>
<dbReference type="InterPro" id="IPR051201">
    <property type="entry name" value="Chloro_Bact_Ser_Proteases"/>
</dbReference>
<evidence type="ECO:0000313" key="8">
    <source>
        <dbReference type="Proteomes" id="UP001168620"/>
    </source>
</evidence>
<evidence type="ECO:0000313" key="7">
    <source>
        <dbReference type="EMBL" id="MDN4173773.1"/>
    </source>
</evidence>
<dbReference type="InterPro" id="IPR009003">
    <property type="entry name" value="Peptidase_S1_PA"/>
</dbReference>
<feature type="region of interest" description="Disordered" evidence="4">
    <location>
        <begin position="1"/>
        <end position="53"/>
    </location>
</feature>
<dbReference type="SUPFAM" id="SSF50156">
    <property type="entry name" value="PDZ domain-like"/>
    <property type="match status" value="1"/>
</dbReference>
<feature type="transmembrane region" description="Helical" evidence="5">
    <location>
        <begin position="56"/>
        <end position="82"/>
    </location>
</feature>
<keyword evidence="5" id="KW-0472">Membrane</keyword>
<reference evidence="7" key="1">
    <citation type="submission" date="2023-06" db="EMBL/GenBank/DDBJ databases">
        <title>Draft genome sequence of Nocardioides sp. SOB77.</title>
        <authorList>
            <person name="Zhang G."/>
        </authorList>
    </citation>
    <scope>NUCLEOTIDE SEQUENCE</scope>
    <source>
        <strain evidence="7">SOB77</strain>
    </source>
</reference>
<dbReference type="Gene3D" id="2.30.42.10">
    <property type="match status" value="1"/>
</dbReference>
<protein>
    <submittedName>
        <fullName evidence="7">Trypsin-like peptidase domain-containing protein</fullName>
    </submittedName>
</protein>
<dbReference type="Pfam" id="PF13365">
    <property type="entry name" value="Trypsin_2"/>
    <property type="match status" value="1"/>
</dbReference>
<comment type="similarity">
    <text evidence="1">Belongs to the peptidase S1C family.</text>
</comment>